<dbReference type="GO" id="GO:0006310">
    <property type="term" value="P:DNA recombination"/>
    <property type="evidence" value="ECO:0007669"/>
    <property type="project" value="UniProtKB-KW"/>
</dbReference>
<proteinExistence type="predicted"/>
<keyword evidence="1" id="KW-0229">DNA integration</keyword>
<dbReference type="InterPro" id="IPR002104">
    <property type="entry name" value="Integrase_catalytic"/>
</dbReference>
<organism evidence="7 8">
    <name type="scientific">Sandaracinobacter neustonicus</name>
    <dbReference type="NCBI Taxonomy" id="1715348"/>
    <lineage>
        <taxon>Bacteria</taxon>
        <taxon>Pseudomonadati</taxon>
        <taxon>Pseudomonadota</taxon>
        <taxon>Alphaproteobacteria</taxon>
        <taxon>Sphingomonadales</taxon>
        <taxon>Sphingosinicellaceae</taxon>
        <taxon>Sandaracinobacter</taxon>
    </lineage>
</organism>
<sequence>MLASERGAAKNTLLAYGRDLEGASADLSGRLAGARDADMERLFAGWGELSPASLSRKRSALRRFFAFLVAEGIRPDNPALVIAGVKAGRPLPKTLSMEEVDRLFAALDADLAERPGPQAVRLKALIELLYGSGLRATELVALPRNAIRPPQPFAIVRGKGDKERMVPLSPAALRAVEAQLQLVPKESRYLFPSGKAYLSRVRLYQLVKALAARAGISPERISPHVLRHAFATHMLENGADLRALQTLLGHADISTTERYTHVDGARLVATVKSLHPLGDE</sequence>
<dbReference type="Pfam" id="PF00589">
    <property type="entry name" value="Phage_integrase"/>
    <property type="match status" value="1"/>
</dbReference>
<evidence type="ECO:0000256" key="4">
    <source>
        <dbReference type="PROSITE-ProRule" id="PRU01248"/>
    </source>
</evidence>
<gene>
    <name evidence="7" type="ORF">FJQ54_00045</name>
</gene>
<protein>
    <submittedName>
        <fullName evidence="7">Recombinase XerD</fullName>
    </submittedName>
</protein>
<keyword evidence="2 4" id="KW-0238">DNA-binding</keyword>
<dbReference type="PROSITE" id="PS51898">
    <property type="entry name" value="TYR_RECOMBINASE"/>
    <property type="match status" value="1"/>
</dbReference>
<dbReference type="InterPro" id="IPR010998">
    <property type="entry name" value="Integrase_recombinase_N"/>
</dbReference>
<dbReference type="InterPro" id="IPR013762">
    <property type="entry name" value="Integrase-like_cat_sf"/>
</dbReference>
<dbReference type="Pfam" id="PF02899">
    <property type="entry name" value="Phage_int_SAM_1"/>
    <property type="match status" value="1"/>
</dbReference>
<evidence type="ECO:0000259" key="6">
    <source>
        <dbReference type="PROSITE" id="PS51900"/>
    </source>
</evidence>
<evidence type="ECO:0000259" key="5">
    <source>
        <dbReference type="PROSITE" id="PS51898"/>
    </source>
</evidence>
<dbReference type="Gene3D" id="1.10.150.130">
    <property type="match status" value="1"/>
</dbReference>
<dbReference type="GO" id="GO:0003677">
    <property type="term" value="F:DNA binding"/>
    <property type="evidence" value="ECO:0007669"/>
    <property type="project" value="UniProtKB-UniRule"/>
</dbReference>
<dbReference type="EMBL" id="VFSU01000001">
    <property type="protein sequence ID" value="TPE65224.1"/>
    <property type="molecule type" value="Genomic_DNA"/>
</dbReference>
<keyword evidence="8" id="KW-1185">Reference proteome</keyword>
<evidence type="ECO:0000256" key="2">
    <source>
        <dbReference type="ARBA" id="ARBA00023125"/>
    </source>
</evidence>
<dbReference type="Proteomes" id="UP000319897">
    <property type="component" value="Unassembled WGS sequence"/>
</dbReference>
<reference evidence="7 8" key="1">
    <citation type="submission" date="2019-06" db="EMBL/GenBank/DDBJ databases">
        <authorList>
            <person name="Lee I."/>
            <person name="Jang G.I."/>
            <person name="Hwang C.Y."/>
        </authorList>
    </citation>
    <scope>NUCLEOTIDE SEQUENCE [LARGE SCALE GENOMIC DNA]</scope>
    <source>
        <strain evidence="7 8">PAMC 28131</strain>
    </source>
</reference>
<evidence type="ECO:0000256" key="1">
    <source>
        <dbReference type="ARBA" id="ARBA00022908"/>
    </source>
</evidence>
<name>A0A501XZ37_9SPHN</name>
<dbReference type="SUPFAM" id="SSF56349">
    <property type="entry name" value="DNA breaking-rejoining enzymes"/>
    <property type="match status" value="1"/>
</dbReference>
<feature type="domain" description="Core-binding (CB)" evidence="6">
    <location>
        <begin position="1"/>
        <end position="69"/>
    </location>
</feature>
<dbReference type="InterPro" id="IPR044068">
    <property type="entry name" value="CB"/>
</dbReference>
<evidence type="ECO:0000313" key="8">
    <source>
        <dbReference type="Proteomes" id="UP000319897"/>
    </source>
</evidence>
<dbReference type="PANTHER" id="PTHR30349">
    <property type="entry name" value="PHAGE INTEGRASE-RELATED"/>
    <property type="match status" value="1"/>
</dbReference>
<dbReference type="AlphaFoldDB" id="A0A501XZ37"/>
<dbReference type="PANTHER" id="PTHR30349:SF90">
    <property type="entry name" value="TYROSINE RECOMBINASE XERD"/>
    <property type="match status" value="1"/>
</dbReference>
<dbReference type="Gene3D" id="1.10.443.10">
    <property type="entry name" value="Intergrase catalytic core"/>
    <property type="match status" value="1"/>
</dbReference>
<dbReference type="InterPro" id="IPR004107">
    <property type="entry name" value="Integrase_SAM-like_N"/>
</dbReference>
<feature type="domain" description="Tyr recombinase" evidence="5">
    <location>
        <begin position="90"/>
        <end position="272"/>
    </location>
</feature>
<evidence type="ECO:0000313" key="7">
    <source>
        <dbReference type="EMBL" id="TPE65224.1"/>
    </source>
</evidence>
<dbReference type="GO" id="GO:0015074">
    <property type="term" value="P:DNA integration"/>
    <property type="evidence" value="ECO:0007669"/>
    <property type="project" value="UniProtKB-KW"/>
</dbReference>
<comment type="caution">
    <text evidence="7">The sequence shown here is derived from an EMBL/GenBank/DDBJ whole genome shotgun (WGS) entry which is preliminary data.</text>
</comment>
<dbReference type="InterPro" id="IPR050090">
    <property type="entry name" value="Tyrosine_recombinase_XerCD"/>
</dbReference>
<keyword evidence="3" id="KW-0233">DNA recombination</keyword>
<dbReference type="PROSITE" id="PS51900">
    <property type="entry name" value="CB"/>
    <property type="match status" value="1"/>
</dbReference>
<dbReference type="InterPro" id="IPR011010">
    <property type="entry name" value="DNA_brk_join_enz"/>
</dbReference>
<evidence type="ECO:0000256" key="3">
    <source>
        <dbReference type="ARBA" id="ARBA00023172"/>
    </source>
</evidence>
<accession>A0A501XZ37</accession>
<dbReference type="OrthoDB" id="9801717at2"/>